<reference evidence="5" key="1">
    <citation type="journal article" date="2010" name="Genome Biol.">
        <title>Genome sequence of the necrotrophic plant pathogen Pythium ultimum reveals original pathogenicity mechanisms and effector repertoire.</title>
        <authorList>
            <person name="Levesque C.A."/>
            <person name="Brouwer H."/>
            <person name="Cano L."/>
            <person name="Hamilton J.P."/>
            <person name="Holt C."/>
            <person name="Huitema E."/>
            <person name="Raffaele S."/>
            <person name="Robideau G.P."/>
            <person name="Thines M."/>
            <person name="Win J."/>
            <person name="Zerillo M.M."/>
            <person name="Beakes G.W."/>
            <person name="Boore J.L."/>
            <person name="Busam D."/>
            <person name="Dumas B."/>
            <person name="Ferriera S."/>
            <person name="Fuerstenberg S.I."/>
            <person name="Gachon C.M."/>
            <person name="Gaulin E."/>
            <person name="Govers F."/>
            <person name="Grenville-Briggs L."/>
            <person name="Horner N."/>
            <person name="Hostetler J."/>
            <person name="Jiang R.H."/>
            <person name="Johnson J."/>
            <person name="Krajaejun T."/>
            <person name="Lin H."/>
            <person name="Meijer H.J."/>
            <person name="Moore B."/>
            <person name="Morris P."/>
            <person name="Phuntmart V."/>
            <person name="Puiu D."/>
            <person name="Shetty J."/>
            <person name="Stajich J.E."/>
            <person name="Tripathy S."/>
            <person name="Wawra S."/>
            <person name="van West P."/>
            <person name="Whitty B.R."/>
            <person name="Coutinho P.M."/>
            <person name="Henrissat B."/>
            <person name="Martin F."/>
            <person name="Thomas P.D."/>
            <person name="Tyler B.M."/>
            <person name="De Vries R.P."/>
            <person name="Kamoun S."/>
            <person name="Yandell M."/>
            <person name="Tisserat N."/>
            <person name="Buell C.R."/>
        </authorList>
    </citation>
    <scope>NUCLEOTIDE SEQUENCE</scope>
    <source>
        <strain evidence="5">DAOM:BR144</strain>
    </source>
</reference>
<feature type="compositionally biased region" description="Basic residues" evidence="2">
    <location>
        <begin position="396"/>
        <end position="409"/>
    </location>
</feature>
<reference evidence="4" key="3">
    <citation type="submission" date="2015-02" db="UniProtKB">
        <authorList>
            <consortium name="EnsemblProtists"/>
        </authorList>
    </citation>
    <scope>IDENTIFICATION</scope>
    <source>
        <strain evidence="4">DAOM BR144</strain>
    </source>
</reference>
<keyword evidence="1" id="KW-0238">DNA-binding</keyword>
<feature type="compositionally biased region" description="Polar residues" evidence="2">
    <location>
        <begin position="410"/>
        <end position="420"/>
    </location>
</feature>
<evidence type="ECO:0000259" key="3">
    <source>
        <dbReference type="PROSITE" id="PS51253"/>
    </source>
</evidence>
<dbReference type="AlphaFoldDB" id="K3WY22"/>
<feature type="region of interest" description="Disordered" evidence="2">
    <location>
        <begin position="364"/>
        <end position="420"/>
    </location>
</feature>
<dbReference type="SUPFAM" id="SSF46689">
    <property type="entry name" value="Homeodomain-like"/>
    <property type="match status" value="1"/>
</dbReference>
<sequence>MAVTKGEEIKEWHFHVYWLENRSEKGFAQADALRLKLLERVEKDPKFIAVFHGISSAQYPALLDTPPPMNRTPVGPHPSGSFEVWVPKESFVKVLSFFMFHRGSLSIFLHPLTKDQRIDHSSARAVWLGPSWPIDGTALPEDPTEEDADPPFQFDIQAATSSSSLEQMPRIKTTRVNSRPGPPAKTAGVANAPKPAKRSRSQVTVKEKLAVIDWYHQNGRNQEKTAEYFRHAEGFHTFSQSTVSRWLKEEENLRKRYEEGSRQRIRTVPVKHPALEEHLSAWIDHTQQQQETRVTGDQIKAAASQFYDERGTPHEERLNLSNGWLGKFKQRHQLQQIRSHSEAGTSSADAATNTAHMTAIPVAATAEQSSRKRNDVRNVLNPSEEPLHISSNTRQSSKKSTKTSKKVQRPTRSQTRTSVRSARMLAAIEDDEIKEWHFHVYWLENGSDHGFAKADALRLKLLERVEKDPKFIAVFHGEACFSKIISRSAGL</sequence>
<proteinExistence type="predicted"/>
<evidence type="ECO:0000256" key="2">
    <source>
        <dbReference type="SAM" id="MobiDB-lite"/>
    </source>
</evidence>
<dbReference type="Gene3D" id="1.10.10.60">
    <property type="entry name" value="Homeodomain-like"/>
    <property type="match status" value="1"/>
</dbReference>
<dbReference type="InterPro" id="IPR014980">
    <property type="entry name" value="DOPA_dioxygen"/>
</dbReference>
<dbReference type="InParanoid" id="K3WY22"/>
<organism evidence="4 5">
    <name type="scientific">Globisporangium ultimum (strain ATCC 200006 / CBS 805.95 / DAOM BR144)</name>
    <name type="common">Pythium ultimum</name>
    <dbReference type="NCBI Taxonomy" id="431595"/>
    <lineage>
        <taxon>Eukaryota</taxon>
        <taxon>Sar</taxon>
        <taxon>Stramenopiles</taxon>
        <taxon>Oomycota</taxon>
        <taxon>Peronosporomycetes</taxon>
        <taxon>Pythiales</taxon>
        <taxon>Pythiaceae</taxon>
        <taxon>Globisporangium</taxon>
    </lineage>
</organism>
<dbReference type="Gene3D" id="3.30.70.1240">
    <property type="entry name" value="DOPA-like domains"/>
    <property type="match status" value="1"/>
</dbReference>
<dbReference type="EMBL" id="GL376624">
    <property type="status" value="NOT_ANNOTATED_CDS"/>
    <property type="molecule type" value="Genomic_DNA"/>
</dbReference>
<dbReference type="InterPro" id="IPR009057">
    <property type="entry name" value="Homeodomain-like_sf"/>
</dbReference>
<evidence type="ECO:0000313" key="4">
    <source>
        <dbReference type="EnsemblProtists" id="PYU1_T009870"/>
    </source>
</evidence>
<feature type="domain" description="HTH CENPB-type" evidence="3">
    <location>
        <begin position="263"/>
        <end position="338"/>
    </location>
</feature>
<dbReference type="Proteomes" id="UP000019132">
    <property type="component" value="Unassembled WGS sequence"/>
</dbReference>
<dbReference type="GO" id="GO:0003677">
    <property type="term" value="F:DNA binding"/>
    <property type="evidence" value="ECO:0007669"/>
    <property type="project" value="UniProtKB-KW"/>
</dbReference>
<dbReference type="STRING" id="431595.K3WY22"/>
<dbReference type="VEuPathDB" id="FungiDB:PYU1_G009852"/>
<reference evidence="5" key="2">
    <citation type="submission" date="2010-04" db="EMBL/GenBank/DDBJ databases">
        <authorList>
            <person name="Buell R."/>
            <person name="Hamilton J."/>
            <person name="Hostetler J."/>
        </authorList>
    </citation>
    <scope>NUCLEOTIDE SEQUENCE [LARGE SCALE GENOMIC DNA]</scope>
    <source>
        <strain evidence="5">DAOM:BR144</strain>
    </source>
</reference>
<dbReference type="Pfam" id="PF03221">
    <property type="entry name" value="HTH_Tnp_Tc5"/>
    <property type="match status" value="1"/>
</dbReference>
<dbReference type="Pfam" id="PF08883">
    <property type="entry name" value="DOPA_dioxygen"/>
    <property type="match status" value="1"/>
</dbReference>
<evidence type="ECO:0000313" key="5">
    <source>
        <dbReference type="Proteomes" id="UP000019132"/>
    </source>
</evidence>
<dbReference type="InterPro" id="IPR006600">
    <property type="entry name" value="HTH_CenpB_DNA-bd_dom"/>
</dbReference>
<dbReference type="SUPFAM" id="SSF143410">
    <property type="entry name" value="DOPA-like"/>
    <property type="match status" value="1"/>
</dbReference>
<dbReference type="HOGENOM" id="CLU_556104_0_0_1"/>
<feature type="region of interest" description="Disordered" evidence="2">
    <location>
        <begin position="174"/>
        <end position="203"/>
    </location>
</feature>
<dbReference type="PROSITE" id="PS51253">
    <property type="entry name" value="HTH_CENPB"/>
    <property type="match status" value="1"/>
</dbReference>
<dbReference type="PANTHER" id="PTHR36423">
    <property type="entry name" value="AFR070WP"/>
    <property type="match status" value="1"/>
</dbReference>
<dbReference type="SMART" id="SM00674">
    <property type="entry name" value="CENPB"/>
    <property type="match status" value="1"/>
</dbReference>
<dbReference type="EnsemblProtists" id="PYU1_T009870">
    <property type="protein sequence ID" value="PYU1_T009870"/>
    <property type="gene ID" value="PYU1_G009852"/>
</dbReference>
<keyword evidence="5" id="KW-1185">Reference proteome</keyword>
<dbReference type="eggNOG" id="ENOG502S305">
    <property type="taxonomic scope" value="Eukaryota"/>
</dbReference>
<dbReference type="PANTHER" id="PTHR36423:SF2">
    <property type="entry name" value="AFR070WP"/>
    <property type="match status" value="1"/>
</dbReference>
<dbReference type="InterPro" id="IPR023389">
    <property type="entry name" value="DOPA-like_sf"/>
</dbReference>
<protein>
    <recommendedName>
        <fullName evidence="3">HTH CENPB-type domain-containing protein</fullName>
    </recommendedName>
</protein>
<accession>K3WY22</accession>
<evidence type="ECO:0000256" key="1">
    <source>
        <dbReference type="ARBA" id="ARBA00023125"/>
    </source>
</evidence>
<name>K3WY22_GLOUD</name>